<evidence type="ECO:0000256" key="2">
    <source>
        <dbReference type="ARBA" id="ARBA00013194"/>
    </source>
</evidence>
<dbReference type="Pfam" id="PF00254">
    <property type="entry name" value="FKBP_C"/>
    <property type="match status" value="1"/>
</dbReference>
<evidence type="ECO:0000256" key="6">
    <source>
        <dbReference type="SAM" id="SignalP"/>
    </source>
</evidence>
<evidence type="ECO:0000313" key="9">
    <source>
        <dbReference type="RefSeq" id="XP_034253532.1"/>
    </source>
</evidence>
<dbReference type="AlphaFoldDB" id="A0A6P9A6J6"/>
<evidence type="ECO:0000259" key="7">
    <source>
        <dbReference type="PROSITE" id="PS50059"/>
    </source>
</evidence>
<evidence type="ECO:0000313" key="8">
    <source>
        <dbReference type="Proteomes" id="UP000515158"/>
    </source>
</evidence>
<keyword evidence="8" id="KW-1185">Reference proteome</keyword>
<feature type="chain" id="PRO_5027703889" description="peptidylprolyl isomerase" evidence="6">
    <location>
        <begin position="24"/>
        <end position="144"/>
    </location>
</feature>
<keyword evidence="3 5" id="KW-0697">Rotamase</keyword>
<evidence type="ECO:0000256" key="5">
    <source>
        <dbReference type="PROSITE-ProRule" id="PRU00277"/>
    </source>
</evidence>
<dbReference type="InterPro" id="IPR046357">
    <property type="entry name" value="PPIase_dom_sf"/>
</dbReference>
<accession>A0A6P9A6J6</accession>
<reference evidence="9" key="1">
    <citation type="submission" date="2025-08" db="UniProtKB">
        <authorList>
            <consortium name="RefSeq"/>
        </authorList>
    </citation>
    <scope>IDENTIFICATION</scope>
    <source>
        <tissue evidence="9">Total insect</tissue>
    </source>
</reference>
<dbReference type="GO" id="GO:0005783">
    <property type="term" value="C:endoplasmic reticulum"/>
    <property type="evidence" value="ECO:0007669"/>
    <property type="project" value="TreeGrafter"/>
</dbReference>
<dbReference type="InterPro" id="IPR044609">
    <property type="entry name" value="FKBP2/11"/>
</dbReference>
<dbReference type="FunCoup" id="A0A6P9A6J6">
    <property type="interactions" value="663"/>
</dbReference>
<dbReference type="Proteomes" id="UP000515158">
    <property type="component" value="Unplaced"/>
</dbReference>
<protein>
    <recommendedName>
        <fullName evidence="2 5">peptidylprolyl isomerase</fullName>
        <ecNumber evidence="2 5">5.2.1.8</ecNumber>
    </recommendedName>
</protein>
<name>A0A6P9A6J6_THRPL</name>
<dbReference type="Gene3D" id="3.10.50.40">
    <property type="match status" value="1"/>
</dbReference>
<organism evidence="9">
    <name type="scientific">Thrips palmi</name>
    <name type="common">Melon thrips</name>
    <dbReference type="NCBI Taxonomy" id="161013"/>
    <lineage>
        <taxon>Eukaryota</taxon>
        <taxon>Metazoa</taxon>
        <taxon>Ecdysozoa</taxon>
        <taxon>Arthropoda</taxon>
        <taxon>Hexapoda</taxon>
        <taxon>Insecta</taxon>
        <taxon>Pterygota</taxon>
        <taxon>Neoptera</taxon>
        <taxon>Paraneoptera</taxon>
        <taxon>Thysanoptera</taxon>
        <taxon>Terebrantia</taxon>
        <taxon>Thripoidea</taxon>
        <taxon>Thripidae</taxon>
        <taxon>Thrips</taxon>
    </lineage>
</organism>
<keyword evidence="4 5" id="KW-0413">Isomerase</keyword>
<feature type="domain" description="PPIase FKBP-type" evidence="7">
    <location>
        <begin position="49"/>
        <end position="137"/>
    </location>
</feature>
<dbReference type="InParanoid" id="A0A6P9A6J6"/>
<gene>
    <name evidence="9" type="primary">LOC117652602</name>
</gene>
<dbReference type="RefSeq" id="XP_034253532.1">
    <property type="nucleotide sequence ID" value="XM_034397641.1"/>
</dbReference>
<dbReference type="GO" id="GO:0003755">
    <property type="term" value="F:peptidyl-prolyl cis-trans isomerase activity"/>
    <property type="evidence" value="ECO:0007669"/>
    <property type="project" value="UniProtKB-KW"/>
</dbReference>
<dbReference type="PROSITE" id="PS50059">
    <property type="entry name" value="FKBP_PPIASE"/>
    <property type="match status" value="1"/>
</dbReference>
<proteinExistence type="predicted"/>
<keyword evidence="6" id="KW-0732">Signal</keyword>
<evidence type="ECO:0000256" key="1">
    <source>
        <dbReference type="ARBA" id="ARBA00000971"/>
    </source>
</evidence>
<comment type="catalytic activity">
    <reaction evidence="1 5">
        <text>[protein]-peptidylproline (omega=180) = [protein]-peptidylproline (omega=0)</text>
        <dbReference type="Rhea" id="RHEA:16237"/>
        <dbReference type="Rhea" id="RHEA-COMP:10747"/>
        <dbReference type="Rhea" id="RHEA-COMP:10748"/>
        <dbReference type="ChEBI" id="CHEBI:83833"/>
        <dbReference type="ChEBI" id="CHEBI:83834"/>
        <dbReference type="EC" id="5.2.1.8"/>
    </reaction>
</comment>
<evidence type="ECO:0000256" key="3">
    <source>
        <dbReference type="ARBA" id="ARBA00023110"/>
    </source>
</evidence>
<dbReference type="PANTHER" id="PTHR45779:SF7">
    <property type="entry name" value="PEPTIDYLPROLYL ISOMERASE"/>
    <property type="match status" value="1"/>
</dbReference>
<sequence length="144" mass="15400">MKTNLTLWLCCTLLAVVLSSVNGDSASKKRLQIGVRKKIANCSYRAKNGDGLSVHYAGRLEDGTEFDSSYERGQPLSLTLGAGQVIKGWEQGLLGMCVGEKRKLVIPSHLGYGSNGAPPKIPGDATLIFEVELVGIDGRHGDDL</sequence>
<dbReference type="OrthoDB" id="77911at2759"/>
<dbReference type="GeneID" id="117652602"/>
<dbReference type="EC" id="5.2.1.8" evidence="2 5"/>
<dbReference type="InterPro" id="IPR001179">
    <property type="entry name" value="PPIase_FKBP_dom"/>
</dbReference>
<dbReference type="PANTHER" id="PTHR45779">
    <property type="entry name" value="PEPTIDYLPROLYL ISOMERASE"/>
    <property type="match status" value="1"/>
</dbReference>
<dbReference type="SUPFAM" id="SSF54534">
    <property type="entry name" value="FKBP-like"/>
    <property type="match status" value="1"/>
</dbReference>
<dbReference type="KEGG" id="tpal:117652602"/>
<feature type="signal peptide" evidence="6">
    <location>
        <begin position="1"/>
        <end position="23"/>
    </location>
</feature>
<dbReference type="FunFam" id="3.10.50.40:FF:000006">
    <property type="entry name" value="Peptidyl-prolyl cis-trans isomerase"/>
    <property type="match status" value="1"/>
</dbReference>
<evidence type="ECO:0000256" key="4">
    <source>
        <dbReference type="ARBA" id="ARBA00023235"/>
    </source>
</evidence>